<dbReference type="PANTHER" id="PTHR43005">
    <property type="entry name" value="BLR7065 PROTEIN"/>
    <property type="match status" value="1"/>
</dbReference>
<name>A0A8J3I1K4_9CHLR</name>
<dbReference type="Proteomes" id="UP000612362">
    <property type="component" value="Unassembled WGS sequence"/>
</dbReference>
<sequence>MQVRTRMEVAEATPPPPTRQASKIRNKRLRTSLLFMAPAFIIILIFMIGPAIWAIYTSFTNMALTGVGAQAPDWVGLQNFTRILRDGEFLNSFRVSLTYLVGSALIGQAGLGLLLALMMQKRNRVFRGILGAIIIACWVIPDVVAGFIWQAFLAGGPQSVLSSGLLNTVMANLTLPQHAWVQEYPLPMIIIANIWRGTAFSMLLYSSALESIPQDMYEAAAIDGAGLWAKITNITLPLIKGSIATDLLLITLATLSDFTLVYIMTGGSTSNNELLTIYQYRQAFQFYQIGYGSAIALLIIVFGAILSLIYIRILRVDI</sequence>
<dbReference type="PROSITE" id="PS50928">
    <property type="entry name" value="ABC_TM1"/>
    <property type="match status" value="1"/>
</dbReference>
<accession>A0A8J3I1K4</accession>
<keyword evidence="11" id="KW-1185">Reference proteome</keyword>
<evidence type="ECO:0000256" key="8">
    <source>
        <dbReference type="SAM" id="MobiDB-lite"/>
    </source>
</evidence>
<dbReference type="InterPro" id="IPR000515">
    <property type="entry name" value="MetI-like"/>
</dbReference>
<comment type="caution">
    <text evidence="10">The sequence shown here is derived from an EMBL/GenBank/DDBJ whole genome shotgun (WGS) entry which is preliminary data.</text>
</comment>
<dbReference type="Gene3D" id="1.10.3720.10">
    <property type="entry name" value="MetI-like"/>
    <property type="match status" value="1"/>
</dbReference>
<feature type="region of interest" description="Disordered" evidence="8">
    <location>
        <begin position="1"/>
        <end position="22"/>
    </location>
</feature>
<keyword evidence="4 7" id="KW-0812">Transmembrane</keyword>
<organism evidence="10 11">
    <name type="scientific">Ktedonospora formicarum</name>
    <dbReference type="NCBI Taxonomy" id="2778364"/>
    <lineage>
        <taxon>Bacteria</taxon>
        <taxon>Bacillati</taxon>
        <taxon>Chloroflexota</taxon>
        <taxon>Ktedonobacteria</taxon>
        <taxon>Ktedonobacterales</taxon>
        <taxon>Ktedonobacteraceae</taxon>
        <taxon>Ktedonospora</taxon>
    </lineage>
</organism>
<dbReference type="CDD" id="cd06261">
    <property type="entry name" value="TM_PBP2"/>
    <property type="match status" value="1"/>
</dbReference>
<evidence type="ECO:0000256" key="6">
    <source>
        <dbReference type="ARBA" id="ARBA00023136"/>
    </source>
</evidence>
<evidence type="ECO:0000256" key="4">
    <source>
        <dbReference type="ARBA" id="ARBA00022692"/>
    </source>
</evidence>
<feature type="transmembrane region" description="Helical" evidence="7">
    <location>
        <begin position="184"/>
        <end position="205"/>
    </location>
</feature>
<feature type="transmembrane region" description="Helical" evidence="7">
    <location>
        <begin position="129"/>
        <end position="152"/>
    </location>
</feature>
<dbReference type="AlphaFoldDB" id="A0A8J3I1K4"/>
<dbReference type="Pfam" id="PF00528">
    <property type="entry name" value="BPD_transp_1"/>
    <property type="match status" value="1"/>
</dbReference>
<keyword evidence="3" id="KW-1003">Cell membrane</keyword>
<feature type="transmembrane region" description="Helical" evidence="7">
    <location>
        <begin position="247"/>
        <end position="265"/>
    </location>
</feature>
<dbReference type="SUPFAM" id="SSF161098">
    <property type="entry name" value="MetI-like"/>
    <property type="match status" value="1"/>
</dbReference>
<gene>
    <name evidence="10" type="ORF">KSX_31710</name>
</gene>
<feature type="domain" description="ABC transmembrane type-1" evidence="9">
    <location>
        <begin position="94"/>
        <end position="310"/>
    </location>
</feature>
<protein>
    <submittedName>
        <fullName evidence="10">Amino acid ABC transporter permease</fullName>
    </submittedName>
</protein>
<dbReference type="GO" id="GO:0005886">
    <property type="term" value="C:plasma membrane"/>
    <property type="evidence" value="ECO:0007669"/>
    <property type="project" value="UniProtKB-SubCell"/>
</dbReference>
<evidence type="ECO:0000256" key="5">
    <source>
        <dbReference type="ARBA" id="ARBA00022989"/>
    </source>
</evidence>
<evidence type="ECO:0000256" key="2">
    <source>
        <dbReference type="ARBA" id="ARBA00022448"/>
    </source>
</evidence>
<keyword evidence="2 7" id="KW-0813">Transport</keyword>
<feature type="transmembrane region" description="Helical" evidence="7">
    <location>
        <begin position="285"/>
        <end position="311"/>
    </location>
</feature>
<evidence type="ECO:0000256" key="3">
    <source>
        <dbReference type="ARBA" id="ARBA00022475"/>
    </source>
</evidence>
<reference evidence="10" key="1">
    <citation type="submission" date="2020-10" db="EMBL/GenBank/DDBJ databases">
        <title>Taxonomic study of unclassified bacteria belonging to the class Ktedonobacteria.</title>
        <authorList>
            <person name="Yabe S."/>
            <person name="Wang C.M."/>
            <person name="Zheng Y."/>
            <person name="Sakai Y."/>
            <person name="Cavaletti L."/>
            <person name="Monciardini P."/>
            <person name="Donadio S."/>
        </authorList>
    </citation>
    <scope>NUCLEOTIDE SEQUENCE</scope>
    <source>
        <strain evidence="10">SOSP1-1</strain>
    </source>
</reference>
<dbReference type="InterPro" id="IPR035906">
    <property type="entry name" value="MetI-like_sf"/>
</dbReference>
<keyword evidence="5 7" id="KW-1133">Transmembrane helix</keyword>
<evidence type="ECO:0000313" key="10">
    <source>
        <dbReference type="EMBL" id="GHO45008.1"/>
    </source>
</evidence>
<evidence type="ECO:0000259" key="9">
    <source>
        <dbReference type="PROSITE" id="PS50928"/>
    </source>
</evidence>
<keyword evidence="6 7" id="KW-0472">Membrane</keyword>
<comment type="subcellular location">
    <subcellularLocation>
        <location evidence="1 7">Cell membrane</location>
        <topology evidence="1 7">Multi-pass membrane protein</topology>
    </subcellularLocation>
</comment>
<dbReference type="PANTHER" id="PTHR43005:SF1">
    <property type="entry name" value="SPERMIDINE_PUTRESCINE TRANSPORT SYSTEM PERMEASE PROTEIN"/>
    <property type="match status" value="1"/>
</dbReference>
<proteinExistence type="inferred from homology"/>
<feature type="transmembrane region" description="Helical" evidence="7">
    <location>
        <begin position="97"/>
        <end position="117"/>
    </location>
</feature>
<feature type="transmembrane region" description="Helical" evidence="7">
    <location>
        <begin position="33"/>
        <end position="56"/>
    </location>
</feature>
<dbReference type="RefSeq" id="WP_220194367.1">
    <property type="nucleotide sequence ID" value="NZ_BNJF01000001.1"/>
</dbReference>
<evidence type="ECO:0000256" key="7">
    <source>
        <dbReference type="RuleBase" id="RU363032"/>
    </source>
</evidence>
<dbReference type="GO" id="GO:0055085">
    <property type="term" value="P:transmembrane transport"/>
    <property type="evidence" value="ECO:0007669"/>
    <property type="project" value="InterPro"/>
</dbReference>
<comment type="similarity">
    <text evidence="7">Belongs to the binding-protein-dependent transport system permease family.</text>
</comment>
<dbReference type="EMBL" id="BNJF01000001">
    <property type="protein sequence ID" value="GHO45008.1"/>
    <property type="molecule type" value="Genomic_DNA"/>
</dbReference>
<evidence type="ECO:0000313" key="11">
    <source>
        <dbReference type="Proteomes" id="UP000612362"/>
    </source>
</evidence>
<evidence type="ECO:0000256" key="1">
    <source>
        <dbReference type="ARBA" id="ARBA00004651"/>
    </source>
</evidence>